<keyword evidence="1" id="KW-0732">Signal</keyword>
<reference evidence="2 3" key="1">
    <citation type="journal article" date="2010" name="Stand. Genomic Sci.">
        <title>Complete genome sequence of Spirochaeta smaragdinae type strain (SEBR 4228).</title>
        <authorList>
            <person name="Mavromatis K."/>
            <person name="Yasawong M."/>
            <person name="Chertkov O."/>
            <person name="Lapidus A."/>
            <person name="Lucas S."/>
            <person name="Nolan M."/>
            <person name="Del Rio T.G."/>
            <person name="Tice H."/>
            <person name="Cheng J.F."/>
            <person name="Pitluck S."/>
            <person name="Liolios K."/>
            <person name="Ivanova N."/>
            <person name="Tapia R."/>
            <person name="Han C."/>
            <person name="Bruce D."/>
            <person name="Goodwin L."/>
            <person name="Pati A."/>
            <person name="Chen A."/>
            <person name="Palaniappan K."/>
            <person name="Land M."/>
            <person name="Hauser L."/>
            <person name="Chang Y.J."/>
            <person name="Jeffries C.D."/>
            <person name="Detter J.C."/>
            <person name="Rohde M."/>
            <person name="Brambilla E."/>
            <person name="Spring S."/>
            <person name="Goker M."/>
            <person name="Sikorski J."/>
            <person name="Woyke T."/>
            <person name="Bristow J."/>
            <person name="Eisen J.A."/>
            <person name="Markowitz V."/>
            <person name="Hugenholtz P."/>
            <person name="Klenk H.P."/>
            <person name="Kyrpides N.C."/>
        </authorList>
    </citation>
    <scope>NUCLEOTIDE SEQUENCE [LARGE SCALE GENOMIC DNA]</scope>
    <source>
        <strain evidence="3">DSM 11293 / JCM 15392 / SEBR 4228</strain>
    </source>
</reference>
<dbReference type="AlphaFoldDB" id="E1R5G5"/>
<dbReference type="HOGENOM" id="CLU_1730095_0_0_12"/>
<proteinExistence type="predicted"/>
<dbReference type="EMBL" id="CP002116">
    <property type="protein sequence ID" value="ADK82293.1"/>
    <property type="molecule type" value="Genomic_DNA"/>
</dbReference>
<feature type="signal peptide" evidence="1">
    <location>
        <begin position="1"/>
        <end position="21"/>
    </location>
</feature>
<gene>
    <name evidence="2" type="ordered locus">Spirs_3195</name>
</gene>
<evidence type="ECO:0008006" key="4">
    <source>
        <dbReference type="Google" id="ProtNLM"/>
    </source>
</evidence>
<evidence type="ECO:0000313" key="3">
    <source>
        <dbReference type="Proteomes" id="UP000002318"/>
    </source>
</evidence>
<name>E1R5G5_SEDSS</name>
<feature type="chain" id="PRO_5003150605" description="VCBS repeat-containing protein" evidence="1">
    <location>
        <begin position="22"/>
        <end position="149"/>
    </location>
</feature>
<sequence length="149" mass="17016">MKSLVTLFFLLLICYAPSLYAEERGQEDGNNVFLSVREFRDHALSDPVGVPPDQFDTSGDGNIDYIVISDHDGNKRYEMLDYDRDGEMDDFCVYGGEGKLLRREIDSNSDGMLDIWVFIKDGAYVEELRQDTDFDGVVDKVTKYGEEDQ</sequence>
<protein>
    <recommendedName>
        <fullName evidence="4">VCBS repeat-containing protein</fullName>
    </recommendedName>
</protein>
<keyword evidence="3" id="KW-1185">Reference proteome</keyword>
<evidence type="ECO:0000256" key="1">
    <source>
        <dbReference type="SAM" id="SignalP"/>
    </source>
</evidence>
<dbReference type="Proteomes" id="UP000002318">
    <property type="component" value="Chromosome"/>
</dbReference>
<dbReference type="RefSeq" id="WP_013255752.1">
    <property type="nucleotide sequence ID" value="NC_014364.1"/>
</dbReference>
<dbReference type="KEGG" id="ssm:Spirs_3195"/>
<dbReference type="OrthoDB" id="369539at2"/>
<dbReference type="STRING" id="573413.Spirs_3195"/>
<evidence type="ECO:0000313" key="2">
    <source>
        <dbReference type="EMBL" id="ADK82293.1"/>
    </source>
</evidence>
<accession>E1R5G5</accession>
<organism evidence="2 3">
    <name type="scientific">Sediminispirochaeta smaragdinae (strain DSM 11293 / JCM 15392 / SEBR 4228)</name>
    <name type="common">Spirochaeta smaragdinae</name>
    <dbReference type="NCBI Taxonomy" id="573413"/>
    <lineage>
        <taxon>Bacteria</taxon>
        <taxon>Pseudomonadati</taxon>
        <taxon>Spirochaetota</taxon>
        <taxon>Spirochaetia</taxon>
        <taxon>Spirochaetales</taxon>
        <taxon>Spirochaetaceae</taxon>
        <taxon>Sediminispirochaeta</taxon>
    </lineage>
</organism>